<dbReference type="Gene3D" id="1.10.10.60">
    <property type="entry name" value="Homeodomain-like"/>
    <property type="match status" value="1"/>
</dbReference>
<gene>
    <name evidence="1" type="ORF">FHS94_003703</name>
</gene>
<accession>A0A7W9BH89</accession>
<organism evidence="1 2">
    <name type="scientific">Sphingomonas aerophila</name>
    <dbReference type="NCBI Taxonomy" id="1344948"/>
    <lineage>
        <taxon>Bacteria</taxon>
        <taxon>Pseudomonadati</taxon>
        <taxon>Pseudomonadota</taxon>
        <taxon>Alphaproteobacteria</taxon>
        <taxon>Sphingomonadales</taxon>
        <taxon>Sphingomonadaceae</taxon>
        <taxon>Sphingomonas</taxon>
    </lineage>
</organism>
<comment type="caution">
    <text evidence="1">The sequence shown here is derived from an EMBL/GenBank/DDBJ whole genome shotgun (WGS) entry which is preliminary data.</text>
</comment>
<evidence type="ECO:0000313" key="1">
    <source>
        <dbReference type="EMBL" id="MBB5716831.1"/>
    </source>
</evidence>
<dbReference type="Pfam" id="PF13384">
    <property type="entry name" value="HTH_23"/>
    <property type="match status" value="1"/>
</dbReference>
<dbReference type="AlphaFoldDB" id="A0A7W9BH89"/>
<dbReference type="Proteomes" id="UP000546200">
    <property type="component" value="Unassembled WGS sequence"/>
</dbReference>
<keyword evidence="2" id="KW-1185">Reference proteome</keyword>
<evidence type="ECO:0000313" key="2">
    <source>
        <dbReference type="Proteomes" id="UP000546200"/>
    </source>
</evidence>
<reference evidence="1 2" key="1">
    <citation type="submission" date="2020-08" db="EMBL/GenBank/DDBJ databases">
        <title>Genomic Encyclopedia of Type Strains, Phase IV (KMG-IV): sequencing the most valuable type-strain genomes for metagenomic binning, comparative biology and taxonomic classification.</title>
        <authorList>
            <person name="Goeker M."/>
        </authorList>
    </citation>
    <scope>NUCLEOTIDE SEQUENCE [LARGE SCALE GENOMIC DNA]</scope>
    <source>
        <strain evidence="1 2">DSM 100044</strain>
    </source>
</reference>
<name>A0A7W9BH89_9SPHN</name>
<dbReference type="InterPro" id="IPR009057">
    <property type="entry name" value="Homeodomain-like_sf"/>
</dbReference>
<proteinExistence type="predicted"/>
<protein>
    <submittedName>
        <fullName evidence="1">DNA invertase Pin-like site-specific DNA recombinase</fullName>
    </submittedName>
</protein>
<dbReference type="EMBL" id="JACIJK010000015">
    <property type="protein sequence ID" value="MBB5716831.1"/>
    <property type="molecule type" value="Genomic_DNA"/>
</dbReference>
<dbReference type="SUPFAM" id="SSF46689">
    <property type="entry name" value="Homeodomain-like"/>
    <property type="match status" value="1"/>
</dbReference>
<dbReference type="RefSeq" id="WP_246348877.1">
    <property type="nucleotide sequence ID" value="NZ_JACIJK010000015.1"/>
</dbReference>
<sequence length="64" mass="6885">MRPIAYATLKLAGTSAKARGIYKGGKARIDPEAVRKLASEGVRPSHIARQLGISRGTVRREIPS</sequence>